<dbReference type="InterPro" id="IPR020040">
    <property type="entry name" value="Ribosomal_uL6_a/b-dom"/>
</dbReference>
<dbReference type="NCBIfam" id="TIGR03653">
    <property type="entry name" value="uL6_arch"/>
    <property type="match status" value="1"/>
</dbReference>
<sequence>MVFKMIKWEEKSRIKIPGDVQVSMDGTILKVKGKLGETSRNFRDKYVRVSISENNVIIEASKENKFIKGIVGTWVSETNAMFEGVTKGYKYEMKIDFTHFPMRVSVRGDSLYVENFLGGKSPRIAKILKNCKVSVKGDRVIIEGIDKRDIGDTAANIEKATYIKHFDSRVFQDGIYLLKGVNPDEL</sequence>
<dbReference type="NCBIfam" id="NF004037">
    <property type="entry name" value="PRK05518.1"/>
    <property type="match status" value="1"/>
</dbReference>
<name>A0A0P9F426_9ARCH</name>
<comment type="function">
    <text evidence="5">This protein binds to the 23S rRNA, and is important in its secondary structure. It is located near the subunit interface in the base of the L7/L12 stalk, and near the tRNA binding site of the peptidyltransferase center.</text>
</comment>
<dbReference type="Proteomes" id="UP000050515">
    <property type="component" value="Unassembled WGS sequence"/>
</dbReference>
<dbReference type="InterPro" id="IPR036789">
    <property type="entry name" value="Ribosomal_uL6-like_a/b-dom_sf"/>
</dbReference>
<feature type="domain" description="Large ribosomal subunit protein uL6 alpha-beta" evidence="6">
    <location>
        <begin position="100"/>
        <end position="174"/>
    </location>
</feature>
<evidence type="ECO:0000313" key="7">
    <source>
        <dbReference type="EMBL" id="KPV46390.1"/>
    </source>
</evidence>
<reference evidence="7 8" key="1">
    <citation type="submission" date="2015-09" db="EMBL/GenBank/DDBJ databases">
        <title>Draft genome sequence of Acidiplasma aeolicum DSM 18409.</title>
        <authorList>
            <person name="Hemp J."/>
        </authorList>
    </citation>
    <scope>NUCLEOTIDE SEQUENCE [LARGE SCALE GENOMIC DNA]</scope>
    <source>
        <strain evidence="7 8">V</strain>
    </source>
</reference>
<proteinExistence type="inferred from homology"/>
<evidence type="ECO:0000256" key="1">
    <source>
        <dbReference type="ARBA" id="ARBA00022730"/>
    </source>
</evidence>
<gene>
    <name evidence="5" type="primary">rpl6</name>
    <name evidence="7" type="ORF">SE19_05730</name>
</gene>
<dbReference type="GO" id="GO:0022625">
    <property type="term" value="C:cytosolic large ribosomal subunit"/>
    <property type="evidence" value="ECO:0007669"/>
    <property type="project" value="UniProtKB-UniRule"/>
</dbReference>
<dbReference type="PANTHER" id="PTHR11655:SF16">
    <property type="entry name" value="60S RIBOSOMAL PROTEIN L9"/>
    <property type="match status" value="1"/>
</dbReference>
<dbReference type="PATRIC" id="fig|507754.4.peg.639"/>
<keyword evidence="2 5" id="KW-0694">RNA-binding</keyword>
<evidence type="ECO:0000256" key="5">
    <source>
        <dbReference type="HAMAP-Rule" id="MF_01365"/>
    </source>
</evidence>
<dbReference type="PIRSF" id="PIRSF002162">
    <property type="entry name" value="Ribosomal_L6"/>
    <property type="match status" value="1"/>
</dbReference>
<keyword evidence="1 5" id="KW-0699">rRNA-binding</keyword>
<dbReference type="GO" id="GO:0002181">
    <property type="term" value="P:cytoplasmic translation"/>
    <property type="evidence" value="ECO:0007669"/>
    <property type="project" value="TreeGrafter"/>
</dbReference>
<protein>
    <recommendedName>
        <fullName evidence="5">Large ribosomal subunit protein uL6</fullName>
    </recommendedName>
</protein>
<dbReference type="FunFam" id="3.90.930.12:FF:000008">
    <property type="entry name" value="50S ribosomal protein L6"/>
    <property type="match status" value="1"/>
</dbReference>
<evidence type="ECO:0000256" key="3">
    <source>
        <dbReference type="ARBA" id="ARBA00022980"/>
    </source>
</evidence>
<dbReference type="PANTHER" id="PTHR11655">
    <property type="entry name" value="60S/50S RIBOSOMAL PROTEIN L6/L9"/>
    <property type="match status" value="1"/>
</dbReference>
<dbReference type="GO" id="GO:0019843">
    <property type="term" value="F:rRNA binding"/>
    <property type="evidence" value="ECO:0007669"/>
    <property type="project" value="UniProtKB-UniRule"/>
</dbReference>
<dbReference type="InterPro" id="IPR000702">
    <property type="entry name" value="Ribosomal_uL6-like"/>
</dbReference>
<dbReference type="GO" id="GO:0003735">
    <property type="term" value="F:structural constituent of ribosome"/>
    <property type="evidence" value="ECO:0007669"/>
    <property type="project" value="UniProtKB-UniRule"/>
</dbReference>
<dbReference type="AlphaFoldDB" id="A0A0P9F426"/>
<comment type="caution">
    <text evidence="7">The sequence shown here is derived from an EMBL/GenBank/DDBJ whole genome shotgun (WGS) entry which is preliminary data.</text>
</comment>
<evidence type="ECO:0000256" key="2">
    <source>
        <dbReference type="ARBA" id="ARBA00022884"/>
    </source>
</evidence>
<evidence type="ECO:0000313" key="8">
    <source>
        <dbReference type="Proteomes" id="UP000050515"/>
    </source>
</evidence>
<keyword evidence="4 5" id="KW-0687">Ribonucleoprotein</keyword>
<evidence type="ECO:0000256" key="4">
    <source>
        <dbReference type="ARBA" id="ARBA00023274"/>
    </source>
</evidence>
<keyword evidence="3 5" id="KW-0689">Ribosomal protein</keyword>
<comment type="similarity">
    <text evidence="5">Belongs to the universal ribosomal protein uL6 family.</text>
</comment>
<dbReference type="Gene3D" id="3.90.930.12">
    <property type="entry name" value="Ribosomal protein L6, alpha-beta domain"/>
    <property type="match status" value="2"/>
</dbReference>
<feature type="domain" description="Large ribosomal subunit protein uL6 alpha-beta" evidence="6">
    <location>
        <begin position="16"/>
        <end position="88"/>
    </location>
</feature>
<dbReference type="InterPro" id="IPR019907">
    <property type="entry name" value="Ribosomal_uL6_arc"/>
</dbReference>
<accession>A0A0P9F426</accession>
<comment type="subunit">
    <text evidence="5">Part of the 50S ribosomal subunit.</text>
</comment>
<evidence type="ECO:0000259" key="6">
    <source>
        <dbReference type="Pfam" id="PF00347"/>
    </source>
</evidence>
<dbReference type="EMBL" id="LJCQ01000254">
    <property type="protein sequence ID" value="KPV46390.1"/>
    <property type="molecule type" value="Genomic_DNA"/>
</dbReference>
<organism evidence="7 8">
    <name type="scientific">Acidiplasma aeolicum</name>
    <dbReference type="NCBI Taxonomy" id="507754"/>
    <lineage>
        <taxon>Archaea</taxon>
        <taxon>Methanobacteriati</taxon>
        <taxon>Thermoplasmatota</taxon>
        <taxon>Thermoplasmata</taxon>
        <taxon>Thermoplasmatales</taxon>
        <taxon>Ferroplasmaceae</taxon>
        <taxon>Acidiplasma</taxon>
    </lineage>
</organism>
<dbReference type="Pfam" id="PF00347">
    <property type="entry name" value="Ribosomal_L6"/>
    <property type="match status" value="2"/>
</dbReference>
<dbReference type="HAMAP" id="MF_01365_A">
    <property type="entry name" value="Ribosomal_uL6_A"/>
    <property type="match status" value="1"/>
</dbReference>
<dbReference type="SUPFAM" id="SSF56053">
    <property type="entry name" value="Ribosomal protein L6"/>
    <property type="match status" value="2"/>
</dbReference>